<dbReference type="EC" id="2.4.2.12" evidence="6"/>
<evidence type="ECO:0000259" key="9">
    <source>
        <dbReference type="Pfam" id="PF04095"/>
    </source>
</evidence>
<dbReference type="EMBL" id="SUTE01000002">
    <property type="protein sequence ID" value="MBE6504196.1"/>
    <property type="molecule type" value="Genomic_DNA"/>
</dbReference>
<keyword evidence="2" id="KW-0662">Pyridine nucleotide biosynthesis</keyword>
<evidence type="ECO:0000259" key="10">
    <source>
        <dbReference type="Pfam" id="PF18127"/>
    </source>
</evidence>
<feature type="domain" description="Nicotinate/nicotinamide phosphoribosyltransferase" evidence="9">
    <location>
        <begin position="174"/>
        <end position="431"/>
    </location>
</feature>
<evidence type="ECO:0000256" key="6">
    <source>
        <dbReference type="ARBA" id="ARBA00035024"/>
    </source>
</evidence>
<proteinExistence type="inferred from homology"/>
<comment type="similarity">
    <text evidence="1">Belongs to the NAPRTase family.</text>
</comment>
<comment type="catalytic activity">
    <reaction evidence="8">
        <text>beta-nicotinamide D-ribonucleotide + diphosphate = 5-phospho-alpha-D-ribose 1-diphosphate + nicotinamide + H(+)</text>
        <dbReference type="Rhea" id="RHEA:16149"/>
        <dbReference type="ChEBI" id="CHEBI:14649"/>
        <dbReference type="ChEBI" id="CHEBI:15378"/>
        <dbReference type="ChEBI" id="CHEBI:17154"/>
        <dbReference type="ChEBI" id="CHEBI:33019"/>
        <dbReference type="ChEBI" id="CHEBI:58017"/>
        <dbReference type="EC" id="2.4.2.12"/>
    </reaction>
    <physiologicalReaction direction="right-to-left" evidence="8">
        <dbReference type="Rhea" id="RHEA:16151"/>
    </physiologicalReaction>
</comment>
<dbReference type="GO" id="GO:0009435">
    <property type="term" value="P:NAD+ biosynthetic process"/>
    <property type="evidence" value="ECO:0007669"/>
    <property type="project" value="InterPro"/>
</dbReference>
<evidence type="ECO:0000256" key="7">
    <source>
        <dbReference type="ARBA" id="ARBA00035036"/>
    </source>
</evidence>
<name>A0A8T3VD34_9EURY</name>
<accession>A0A8T3VD34</accession>
<dbReference type="PANTHER" id="PTHR43816">
    <property type="entry name" value="NICOTINAMIDE PHOSPHORIBOSYLTRANSFERASE"/>
    <property type="match status" value="1"/>
</dbReference>
<keyword evidence="4" id="KW-0808">Transferase</keyword>
<dbReference type="InterPro" id="IPR016471">
    <property type="entry name" value="Nicotinamide_PRibTrfase"/>
</dbReference>
<reference evidence="11" key="1">
    <citation type="submission" date="2019-04" db="EMBL/GenBank/DDBJ databases">
        <title>Evolution of Biomass-Degrading Anaerobic Consortia Revealed by Metagenomics.</title>
        <authorList>
            <person name="Peng X."/>
        </authorList>
    </citation>
    <scope>NUCLEOTIDE SEQUENCE</scope>
    <source>
        <strain evidence="11">SIG12</strain>
    </source>
</reference>
<dbReference type="Gene3D" id="3.20.20.70">
    <property type="entry name" value="Aldolase class I"/>
    <property type="match status" value="1"/>
</dbReference>
<evidence type="ECO:0000256" key="2">
    <source>
        <dbReference type="ARBA" id="ARBA00022642"/>
    </source>
</evidence>
<evidence type="ECO:0000313" key="12">
    <source>
        <dbReference type="Proteomes" id="UP000762703"/>
    </source>
</evidence>
<dbReference type="InterPro" id="IPR041529">
    <property type="entry name" value="DUF5598"/>
</dbReference>
<comment type="pathway">
    <text evidence="5">Cofactor biosynthesis; NAD(+) biosynthesis; nicotinamide D-ribonucleotide from 5-phospho-alpha-D-ribose 1-diphosphate and nicotinamide: step 1/1.</text>
</comment>
<dbReference type="GO" id="GO:0047280">
    <property type="term" value="F:nicotinamide phosphoribosyltransferase activity"/>
    <property type="evidence" value="ECO:0007669"/>
    <property type="project" value="UniProtKB-EC"/>
</dbReference>
<protein>
    <recommendedName>
        <fullName evidence="7">Nicotinamide phosphoribosyltransferase</fullName>
        <ecNumber evidence="6">2.4.2.12</ecNumber>
    </recommendedName>
</protein>
<dbReference type="GO" id="GO:0016874">
    <property type="term" value="F:ligase activity"/>
    <property type="evidence" value="ECO:0007669"/>
    <property type="project" value="UniProtKB-KW"/>
</dbReference>
<keyword evidence="11" id="KW-0436">Ligase</keyword>
<evidence type="ECO:0000256" key="3">
    <source>
        <dbReference type="ARBA" id="ARBA00022676"/>
    </source>
</evidence>
<evidence type="ECO:0000256" key="1">
    <source>
        <dbReference type="ARBA" id="ARBA00010897"/>
    </source>
</evidence>
<dbReference type="InterPro" id="IPR013785">
    <property type="entry name" value="Aldolase_TIM"/>
</dbReference>
<dbReference type="Pfam" id="PF04095">
    <property type="entry name" value="NAPRTase"/>
    <property type="match status" value="1"/>
</dbReference>
<dbReference type="PANTHER" id="PTHR43816:SF1">
    <property type="entry name" value="NICOTINAMIDE PHOSPHORIBOSYLTRANSFERASE"/>
    <property type="match status" value="1"/>
</dbReference>
<dbReference type="InterPro" id="IPR041525">
    <property type="entry name" value="N/Namide_PRibTrfase"/>
</dbReference>
<dbReference type="InterPro" id="IPR036068">
    <property type="entry name" value="Nicotinate_pribotase-like_C"/>
</dbReference>
<keyword evidence="3 11" id="KW-0328">Glycosyltransferase</keyword>
<evidence type="ECO:0000256" key="8">
    <source>
        <dbReference type="ARBA" id="ARBA00047835"/>
    </source>
</evidence>
<dbReference type="NCBIfam" id="NF006629">
    <property type="entry name" value="PRK09198.1"/>
    <property type="match status" value="1"/>
</dbReference>
<evidence type="ECO:0000256" key="5">
    <source>
        <dbReference type="ARBA" id="ARBA00035007"/>
    </source>
</evidence>
<dbReference type="SUPFAM" id="SSF51690">
    <property type="entry name" value="Nicotinate/Quinolinate PRTase C-terminal domain-like"/>
    <property type="match status" value="1"/>
</dbReference>
<sequence length="468" mass="52787">MIENNICLLTDSYKITHHYFYPEGTKKIYSYLESRVGAEFNKTIFYGLQYIIKKYLEGKVVTQEKIDEADKLMNVHLGEGIFNREGWQHILDEFDGKLPIEIKAVAEGTPVDVGNVLMTVENTDDECYWLPNYLESLLLQVWYPSTVATLSAEVRKLANFYLGVTGSSKDNLDFMLHDFGYRGATSTESSMLCGSAHLLNFSGTDTIPALTIPENYYNDSDVYGFSVQATEHSVMTSLGEDGEIAQALNVIENAKDGILSMVIDSYDYRNFLIHSSSKGYELNESILKFLETEGNKVVFRPDSGEPVSTTIDCLNILEKGFGSHKTDKGYKVFDANIGLLWGDGLNYHKIRDILFAMKSNGWAAENIIFGMGGGLHSSVTRDTQRNAFKCSAQLRNNKWFDIYKNPLDSSKKSKTGRFKLIKEGDSFKTIPIDACGDDLLQCVFRNGELLIDDKFCEIKSRTQNYSKY</sequence>
<comment type="caution">
    <text evidence="11">The sequence shown here is derived from an EMBL/GenBank/DDBJ whole genome shotgun (WGS) entry which is preliminary data.</text>
</comment>
<dbReference type="PIRSF" id="PIRSF005943">
    <property type="entry name" value="NMPRT"/>
    <property type="match status" value="1"/>
</dbReference>
<dbReference type="AlphaFoldDB" id="A0A8T3VD34"/>
<gene>
    <name evidence="11" type="ORF">E7Z73_00430</name>
</gene>
<evidence type="ECO:0000313" key="11">
    <source>
        <dbReference type="EMBL" id="MBE6504196.1"/>
    </source>
</evidence>
<dbReference type="RefSeq" id="WP_303735834.1">
    <property type="nucleotide sequence ID" value="NZ_SUTE01000002.1"/>
</dbReference>
<feature type="domain" description="Nicotinamide phosphoribosyltransferase N-terminal" evidence="10">
    <location>
        <begin position="5"/>
        <end position="102"/>
    </location>
</feature>
<dbReference type="Proteomes" id="UP000762703">
    <property type="component" value="Unassembled WGS sequence"/>
</dbReference>
<dbReference type="Pfam" id="PF18127">
    <property type="entry name" value="NAMPT_N"/>
    <property type="match status" value="1"/>
</dbReference>
<organism evidence="11 12">
    <name type="scientific">Methanobrevibacter millerae</name>
    <dbReference type="NCBI Taxonomy" id="230361"/>
    <lineage>
        <taxon>Archaea</taxon>
        <taxon>Methanobacteriati</taxon>
        <taxon>Methanobacteriota</taxon>
        <taxon>Methanomada group</taxon>
        <taxon>Methanobacteria</taxon>
        <taxon>Methanobacteriales</taxon>
        <taxon>Methanobacteriaceae</taxon>
        <taxon>Methanobrevibacter</taxon>
    </lineage>
</organism>
<evidence type="ECO:0000256" key="4">
    <source>
        <dbReference type="ARBA" id="ARBA00022679"/>
    </source>
</evidence>